<dbReference type="InterPro" id="IPR022742">
    <property type="entry name" value="Hydrolase_4"/>
</dbReference>
<dbReference type="RefSeq" id="WP_377302806.1">
    <property type="nucleotide sequence ID" value="NZ_CP180191.1"/>
</dbReference>
<accession>A0ABV7H0X8</accession>
<evidence type="ECO:0000313" key="2">
    <source>
        <dbReference type="EMBL" id="MFC3147574.1"/>
    </source>
</evidence>
<protein>
    <submittedName>
        <fullName evidence="2">Alpha/beta fold hydrolase</fullName>
    </submittedName>
</protein>
<feature type="domain" description="Serine aminopeptidase S33" evidence="1">
    <location>
        <begin position="26"/>
        <end position="115"/>
    </location>
</feature>
<dbReference type="Gene3D" id="3.40.50.1820">
    <property type="entry name" value="alpha/beta hydrolase"/>
    <property type="match status" value="1"/>
</dbReference>
<organism evidence="2 3">
    <name type="scientific">Piscinibacterium candidicorallinum</name>
    <dbReference type="NCBI Taxonomy" id="1793872"/>
    <lineage>
        <taxon>Bacteria</taxon>
        <taxon>Pseudomonadati</taxon>
        <taxon>Pseudomonadota</taxon>
        <taxon>Betaproteobacteria</taxon>
        <taxon>Burkholderiales</taxon>
        <taxon>Piscinibacterium</taxon>
    </lineage>
</organism>
<dbReference type="Pfam" id="PF12146">
    <property type="entry name" value="Hydrolase_4"/>
    <property type="match status" value="1"/>
</dbReference>
<evidence type="ECO:0000259" key="1">
    <source>
        <dbReference type="Pfam" id="PF12146"/>
    </source>
</evidence>
<dbReference type="GO" id="GO:0016787">
    <property type="term" value="F:hydrolase activity"/>
    <property type="evidence" value="ECO:0007669"/>
    <property type="project" value="UniProtKB-KW"/>
</dbReference>
<proteinExistence type="predicted"/>
<keyword evidence="2" id="KW-0378">Hydrolase</keyword>
<sequence length="295" mass="32711">MDQLRISCPQGIPVSATWFAPRGNASRGVVVVAPALSTPRRFYAAFCEYLQQEGFGALCFDYRGIESGTAHEARASDTDMETWLREDVSAAIDEARRRAHGAPVYLVGHSLGGMSFGATASALSVERALTVACGSGYPGLNPRSGRALWFLGNVAMPLYTRLFGFFPGKPIRKVGNLPRGVALQWSRWLKLRDYWFADPAYDMQARFDRVRCPLLALSFTDDAAIQRPAVDDLHRHYRNAPVQRAHLAPQALGLARIGHMGFFRKDNGPTLWPRVVAWLNDGRNLFLPEAHDASH</sequence>
<keyword evidence="3" id="KW-1185">Reference proteome</keyword>
<dbReference type="Proteomes" id="UP001595556">
    <property type="component" value="Unassembled WGS sequence"/>
</dbReference>
<comment type="caution">
    <text evidence="2">The sequence shown here is derived from an EMBL/GenBank/DDBJ whole genome shotgun (WGS) entry which is preliminary data.</text>
</comment>
<dbReference type="InterPro" id="IPR029058">
    <property type="entry name" value="AB_hydrolase_fold"/>
</dbReference>
<dbReference type="PIRSF" id="PIRSF037442">
    <property type="entry name" value="UCP037442_abhydr"/>
    <property type="match status" value="1"/>
</dbReference>
<dbReference type="SUPFAM" id="SSF53474">
    <property type="entry name" value="alpha/beta-Hydrolases"/>
    <property type="match status" value="1"/>
</dbReference>
<reference evidence="3" key="1">
    <citation type="journal article" date="2019" name="Int. J. Syst. Evol. Microbiol.">
        <title>The Global Catalogue of Microorganisms (GCM) 10K type strain sequencing project: providing services to taxonomists for standard genome sequencing and annotation.</title>
        <authorList>
            <consortium name="The Broad Institute Genomics Platform"/>
            <consortium name="The Broad Institute Genome Sequencing Center for Infectious Disease"/>
            <person name="Wu L."/>
            <person name="Ma J."/>
        </authorList>
    </citation>
    <scope>NUCLEOTIDE SEQUENCE [LARGE SCALE GENOMIC DNA]</scope>
    <source>
        <strain evidence="3">KCTC 52168</strain>
    </source>
</reference>
<evidence type="ECO:0000313" key="3">
    <source>
        <dbReference type="Proteomes" id="UP001595556"/>
    </source>
</evidence>
<dbReference type="EMBL" id="JBHRTI010000004">
    <property type="protein sequence ID" value="MFC3147574.1"/>
    <property type="molecule type" value="Genomic_DNA"/>
</dbReference>
<name>A0ABV7H0X8_9BURK</name>
<gene>
    <name evidence="2" type="ORF">ACFOEN_07965</name>
</gene>
<dbReference type="InterPro" id="IPR017208">
    <property type="entry name" value="UCP037442_abhydr"/>
</dbReference>